<proteinExistence type="predicted"/>
<reference evidence="1 2" key="1">
    <citation type="submission" date="2022-08" db="EMBL/GenBank/DDBJ databases">
        <authorList>
            <person name="Li F."/>
        </authorList>
    </citation>
    <scope>NUCLEOTIDE SEQUENCE [LARGE SCALE GENOMIC DNA]</scope>
    <source>
        <strain evidence="1 2">10F1B-8-1</strain>
    </source>
</reference>
<keyword evidence="2" id="KW-1185">Reference proteome</keyword>
<sequence>MTSWTPQQLADLGRHDEIRVAPDRRDGAPGPLVTIWAVAVEGALVARSARGPEGGWYRRALATGRGRIRVGGEEFAVVFVPAPDADHVAIDAAMHAKYDRYGPGPVGAITGASAAPTTVRILPA</sequence>
<dbReference type="RefSeq" id="WP_258798943.1">
    <property type="nucleotide sequence ID" value="NZ_JANTHX010000007.1"/>
</dbReference>
<organism evidence="1 2">
    <name type="scientific">Protaetiibacter mangrovi</name>
    <dbReference type="NCBI Taxonomy" id="2970926"/>
    <lineage>
        <taxon>Bacteria</taxon>
        <taxon>Bacillati</taxon>
        <taxon>Actinomycetota</taxon>
        <taxon>Actinomycetes</taxon>
        <taxon>Micrococcales</taxon>
        <taxon>Microbacteriaceae</taxon>
        <taxon>Protaetiibacter</taxon>
    </lineage>
</organism>
<dbReference type="Proteomes" id="UP001205337">
    <property type="component" value="Unassembled WGS sequence"/>
</dbReference>
<evidence type="ECO:0000313" key="1">
    <source>
        <dbReference type="EMBL" id="MCS0499861.1"/>
    </source>
</evidence>
<name>A0ABT1ZGN7_9MICO</name>
<accession>A0ABT1ZGN7</accession>
<dbReference type="Pfam" id="PF10012">
    <property type="entry name" value="DUF2255"/>
    <property type="match status" value="1"/>
</dbReference>
<gene>
    <name evidence="1" type="ORF">NUH29_09900</name>
</gene>
<comment type="caution">
    <text evidence="1">The sequence shown here is derived from an EMBL/GenBank/DDBJ whole genome shotgun (WGS) entry which is preliminary data.</text>
</comment>
<evidence type="ECO:0000313" key="2">
    <source>
        <dbReference type="Proteomes" id="UP001205337"/>
    </source>
</evidence>
<dbReference type="InterPro" id="IPR016888">
    <property type="entry name" value="UCP028498"/>
</dbReference>
<protein>
    <submittedName>
        <fullName evidence="1">DUF2255 family protein</fullName>
    </submittedName>
</protein>
<dbReference type="EMBL" id="JANTHX010000007">
    <property type="protein sequence ID" value="MCS0499861.1"/>
    <property type="molecule type" value="Genomic_DNA"/>
</dbReference>